<dbReference type="InterPro" id="IPR051315">
    <property type="entry name" value="Bact_Chemotaxis_CheA"/>
</dbReference>
<dbReference type="InterPro" id="IPR004358">
    <property type="entry name" value="Sig_transdc_His_kin-like_C"/>
</dbReference>
<evidence type="ECO:0000313" key="11">
    <source>
        <dbReference type="EMBL" id="MFC1853636.1"/>
    </source>
</evidence>
<comment type="function">
    <text evidence="5">Involved in the transmission of sensory signals from the chemoreceptors to the flagellar motors. CheA is autophosphorylated; it can transfer its phosphate group to either CheB or CheY.</text>
</comment>
<keyword evidence="4" id="KW-0145">Chemotaxis</keyword>
<dbReference type="PANTHER" id="PTHR43395">
    <property type="entry name" value="SENSOR HISTIDINE KINASE CHEA"/>
    <property type="match status" value="1"/>
</dbReference>
<dbReference type="InterPro" id="IPR003594">
    <property type="entry name" value="HATPase_dom"/>
</dbReference>
<dbReference type="SUPFAM" id="SSF52172">
    <property type="entry name" value="CheY-like"/>
    <property type="match status" value="1"/>
</dbReference>
<organism evidence="11 12">
    <name type="scientific">candidate division CSSED10-310 bacterium</name>
    <dbReference type="NCBI Taxonomy" id="2855610"/>
    <lineage>
        <taxon>Bacteria</taxon>
        <taxon>Bacteria division CSSED10-310</taxon>
    </lineage>
</organism>
<gene>
    <name evidence="11" type="ORF">ACFL27_25925</name>
</gene>
<evidence type="ECO:0000313" key="12">
    <source>
        <dbReference type="Proteomes" id="UP001594351"/>
    </source>
</evidence>
<dbReference type="InterPro" id="IPR036890">
    <property type="entry name" value="HATPase_C_sf"/>
</dbReference>
<dbReference type="Pfam" id="PF01584">
    <property type="entry name" value="CheW"/>
    <property type="match status" value="1"/>
</dbReference>
<dbReference type="SUPFAM" id="SSF55874">
    <property type="entry name" value="ATPase domain of HSP90 chaperone/DNA topoisomerase II/histidine kinase"/>
    <property type="match status" value="1"/>
</dbReference>
<dbReference type="EC" id="2.7.13.3" evidence="2"/>
<dbReference type="InterPro" id="IPR004105">
    <property type="entry name" value="CheA-like_dim"/>
</dbReference>
<dbReference type="Pfam" id="PF02895">
    <property type="entry name" value="H-kinase_dim"/>
    <property type="match status" value="1"/>
</dbReference>
<evidence type="ECO:0000256" key="3">
    <source>
        <dbReference type="ARBA" id="ARBA00021495"/>
    </source>
</evidence>
<dbReference type="Gene3D" id="2.30.30.40">
    <property type="entry name" value="SH3 Domains"/>
    <property type="match status" value="1"/>
</dbReference>
<name>A0ABV6Z5J9_UNCC1</name>
<evidence type="ECO:0000256" key="7">
    <source>
        <dbReference type="SAM" id="MobiDB-lite"/>
    </source>
</evidence>
<keyword evidence="12" id="KW-1185">Reference proteome</keyword>
<dbReference type="SMART" id="SM00387">
    <property type="entry name" value="HATPase_c"/>
    <property type="match status" value="1"/>
</dbReference>
<comment type="caution">
    <text evidence="11">The sequence shown here is derived from an EMBL/GenBank/DDBJ whole genome shotgun (WGS) entry which is preliminary data.</text>
</comment>
<dbReference type="PROSITE" id="PS50851">
    <property type="entry name" value="CHEW"/>
    <property type="match status" value="1"/>
</dbReference>
<dbReference type="CDD" id="cd00731">
    <property type="entry name" value="CheA_reg"/>
    <property type="match status" value="1"/>
</dbReference>
<dbReference type="InterPro" id="IPR001789">
    <property type="entry name" value="Sig_transdc_resp-reg_receiver"/>
</dbReference>
<dbReference type="Pfam" id="PF02518">
    <property type="entry name" value="HATPase_c"/>
    <property type="match status" value="1"/>
</dbReference>
<dbReference type="PANTHER" id="PTHR43395:SF10">
    <property type="entry name" value="CHEMOTAXIS PROTEIN CHEA"/>
    <property type="match status" value="1"/>
</dbReference>
<proteinExistence type="predicted"/>
<dbReference type="SMART" id="SM00260">
    <property type="entry name" value="CheW"/>
    <property type="match status" value="1"/>
</dbReference>
<reference evidence="11 12" key="1">
    <citation type="submission" date="2024-09" db="EMBL/GenBank/DDBJ databases">
        <title>Laminarin stimulates single cell rates of sulfate reduction while oxygen inhibits transcriptomic activity in coastal marine sediment.</title>
        <authorList>
            <person name="Lindsay M."/>
            <person name="Orcutt B."/>
            <person name="Emerson D."/>
            <person name="Stepanauskas R."/>
            <person name="D'Angelo T."/>
        </authorList>
    </citation>
    <scope>NUCLEOTIDE SEQUENCE [LARGE SCALE GENOMIC DNA]</scope>
    <source>
        <strain evidence="11">SAG AM-311-K15</strain>
    </source>
</reference>
<feature type="domain" description="CheW-like" evidence="10">
    <location>
        <begin position="368"/>
        <end position="503"/>
    </location>
</feature>
<evidence type="ECO:0000256" key="2">
    <source>
        <dbReference type="ARBA" id="ARBA00012438"/>
    </source>
</evidence>
<evidence type="ECO:0000256" key="5">
    <source>
        <dbReference type="ARBA" id="ARBA00035100"/>
    </source>
</evidence>
<dbReference type="Pfam" id="PF00072">
    <property type="entry name" value="Response_reg"/>
    <property type="match status" value="1"/>
</dbReference>
<evidence type="ECO:0000256" key="4">
    <source>
        <dbReference type="ARBA" id="ARBA00022500"/>
    </source>
</evidence>
<feature type="domain" description="Response regulatory" evidence="9">
    <location>
        <begin position="523"/>
        <end position="639"/>
    </location>
</feature>
<evidence type="ECO:0000259" key="10">
    <source>
        <dbReference type="PROSITE" id="PS50851"/>
    </source>
</evidence>
<feature type="non-terminal residue" evidence="11">
    <location>
        <position position="1"/>
    </location>
</feature>
<sequence length="644" mass="72438">PPIIEEAKPAPDVSHPLIKKETELKESQAAEPAVSVSPQPVVAVKPKVKPPVEKEPAKSAVPRTSKSPLGDTIRIQISRLDNLIKLISEIVLDRSKMDYRIKDAGNIFLTVKTLQDNFKSLSVDGDEDMVRSDGFEDINSMLNDLYDQSGKLSSNFKEDFYKSQSFVDQIKDEILNLRMIPISTLFTTYPRAVRRLANEFGKRITLEIEGENTELDKKMIEDLNDPLVHLIRNAIDHGIEEPDNRTALGKSEEGRIKLSARQGRGTIIIEIEDDGRGINVDKIKESAIRKGLVSPEEVNEYSRERLLEFLFMPGFSTSRIITDISGRGVGLDVVKKNVEDKLKGTVLIQSRPNEGSKFVINLPITLATTQALLVKVGERTYAIPYSYVEETAAHSPKEIIKVVDRTAINIRDQILPLVILGKVLDIPDFKEIVDEVMTTIILHSGQERMVFVVDEIIDEQEIVVKPLGKFMQKVSNVSGVTILGDGEIVIILHVPDLIHTARVMAESVPSHLRKMKRKVEKQRILVVDDSLNTREVEKNILEAHDYEVEVAIDGEEAFEIAQKQEFDLVVTDVEMPRVNGFELTKMLRDDDRYKNTPIIIVTSRDKDEDRRRGIEIGADAYIVKSAFDESNLIDTIETLIGPLK</sequence>
<dbReference type="InterPro" id="IPR002545">
    <property type="entry name" value="CheW-lke_dom"/>
</dbReference>
<feature type="modified residue" description="4-aspartylphosphate" evidence="6">
    <location>
        <position position="572"/>
    </location>
</feature>
<dbReference type="InterPro" id="IPR011006">
    <property type="entry name" value="CheY-like_superfamily"/>
</dbReference>
<feature type="domain" description="Histidine kinase" evidence="8">
    <location>
        <begin position="167"/>
        <end position="366"/>
    </location>
</feature>
<dbReference type="CDD" id="cd16916">
    <property type="entry name" value="HATPase_CheA-like"/>
    <property type="match status" value="1"/>
</dbReference>
<dbReference type="SMART" id="SM00448">
    <property type="entry name" value="REC"/>
    <property type="match status" value="1"/>
</dbReference>
<accession>A0ABV6Z5J9</accession>
<dbReference type="PROSITE" id="PS50109">
    <property type="entry name" value="HIS_KIN"/>
    <property type="match status" value="1"/>
</dbReference>
<dbReference type="EMBL" id="JBHPBY010000558">
    <property type="protein sequence ID" value="MFC1853636.1"/>
    <property type="molecule type" value="Genomic_DNA"/>
</dbReference>
<dbReference type="PROSITE" id="PS50110">
    <property type="entry name" value="RESPONSE_REGULATORY"/>
    <property type="match status" value="1"/>
</dbReference>
<dbReference type="SUPFAM" id="SSF50341">
    <property type="entry name" value="CheW-like"/>
    <property type="match status" value="1"/>
</dbReference>
<dbReference type="Proteomes" id="UP001594351">
    <property type="component" value="Unassembled WGS sequence"/>
</dbReference>
<comment type="catalytic activity">
    <reaction evidence="1">
        <text>ATP + protein L-histidine = ADP + protein N-phospho-L-histidine.</text>
        <dbReference type="EC" id="2.7.13.3"/>
    </reaction>
</comment>
<dbReference type="PRINTS" id="PR00344">
    <property type="entry name" value="BCTRLSENSOR"/>
</dbReference>
<dbReference type="Gene3D" id="3.30.565.10">
    <property type="entry name" value="Histidine kinase-like ATPase, C-terminal domain"/>
    <property type="match status" value="1"/>
</dbReference>
<evidence type="ECO:0000259" key="8">
    <source>
        <dbReference type="PROSITE" id="PS50109"/>
    </source>
</evidence>
<dbReference type="InterPro" id="IPR005467">
    <property type="entry name" value="His_kinase_dom"/>
</dbReference>
<dbReference type="SMART" id="SM01231">
    <property type="entry name" value="H-kinase_dim"/>
    <property type="match status" value="1"/>
</dbReference>
<evidence type="ECO:0000259" key="9">
    <source>
        <dbReference type="PROSITE" id="PS50110"/>
    </source>
</evidence>
<feature type="region of interest" description="Disordered" evidence="7">
    <location>
        <begin position="44"/>
        <end position="66"/>
    </location>
</feature>
<evidence type="ECO:0000256" key="6">
    <source>
        <dbReference type="PROSITE-ProRule" id="PRU00169"/>
    </source>
</evidence>
<dbReference type="Gene3D" id="3.40.50.2300">
    <property type="match status" value="1"/>
</dbReference>
<dbReference type="CDD" id="cd17574">
    <property type="entry name" value="REC_OmpR"/>
    <property type="match status" value="1"/>
</dbReference>
<keyword evidence="6" id="KW-0597">Phosphoprotein</keyword>
<dbReference type="InterPro" id="IPR036061">
    <property type="entry name" value="CheW-like_dom_sf"/>
</dbReference>
<evidence type="ECO:0000256" key="1">
    <source>
        <dbReference type="ARBA" id="ARBA00000085"/>
    </source>
</evidence>
<protein>
    <recommendedName>
        <fullName evidence="3">Chemotaxis protein CheA</fullName>
        <ecNumber evidence="2">2.7.13.3</ecNumber>
    </recommendedName>
</protein>